<dbReference type="AlphaFoldDB" id="A0A1Y2M469"/>
<reference evidence="1 2" key="1">
    <citation type="journal article" date="2017" name="Genome Announc.">
        <title>Genome sequence of the saprophytic ascomycete Epicoccum nigrum ICMP 19927 strain isolated from New Zealand.</title>
        <authorList>
            <person name="Fokin M."/>
            <person name="Fleetwood D."/>
            <person name="Weir B.S."/>
            <person name="Villas-Boas S.G."/>
        </authorList>
    </citation>
    <scope>NUCLEOTIDE SEQUENCE [LARGE SCALE GENOMIC DNA]</scope>
    <source>
        <strain evidence="1 2">ICMP 19927</strain>
    </source>
</reference>
<evidence type="ECO:0000313" key="1">
    <source>
        <dbReference type="EMBL" id="OSS50609.1"/>
    </source>
</evidence>
<evidence type="ECO:0008006" key="3">
    <source>
        <dbReference type="Google" id="ProtNLM"/>
    </source>
</evidence>
<organism evidence="1 2">
    <name type="scientific">Epicoccum nigrum</name>
    <name type="common">Soil fungus</name>
    <name type="synonym">Epicoccum purpurascens</name>
    <dbReference type="NCBI Taxonomy" id="105696"/>
    <lineage>
        <taxon>Eukaryota</taxon>
        <taxon>Fungi</taxon>
        <taxon>Dikarya</taxon>
        <taxon>Ascomycota</taxon>
        <taxon>Pezizomycotina</taxon>
        <taxon>Dothideomycetes</taxon>
        <taxon>Pleosporomycetidae</taxon>
        <taxon>Pleosporales</taxon>
        <taxon>Pleosporineae</taxon>
        <taxon>Didymellaceae</taxon>
        <taxon>Epicoccum</taxon>
    </lineage>
</organism>
<dbReference type="Proteomes" id="UP000193240">
    <property type="component" value="Unassembled WGS sequence"/>
</dbReference>
<dbReference type="STRING" id="105696.A0A1Y2M469"/>
<protein>
    <recommendedName>
        <fullName evidence="3">CMP/dCMP-type deaminase domain-containing protein</fullName>
    </recommendedName>
</protein>
<gene>
    <name evidence="1" type="ORF">B5807_04520</name>
</gene>
<dbReference type="InParanoid" id="A0A1Y2M469"/>
<dbReference type="EMBL" id="KZ107841">
    <property type="protein sequence ID" value="OSS50609.1"/>
    <property type="molecule type" value="Genomic_DNA"/>
</dbReference>
<sequence length="151" mass="16753">MEQISILPGWATKEMMQASPQLYARDLATIVQKSHLLQDARLGHYMTSSLNPQAKPKTPDIRVTQPQAKPLAALASRPCYRCIYYMASVGIRRAFWTTEDGTWESAKVGDLMDGLNKMALGKPADIDTALNSVFVTKHEVSMLRRALGSSQ</sequence>
<accession>A0A1Y2M469</accession>
<name>A0A1Y2M469_EPING</name>
<keyword evidence="2" id="KW-1185">Reference proteome</keyword>
<proteinExistence type="predicted"/>
<evidence type="ECO:0000313" key="2">
    <source>
        <dbReference type="Proteomes" id="UP000193240"/>
    </source>
</evidence>